<proteinExistence type="predicted"/>
<dbReference type="Gene3D" id="3.40.720.10">
    <property type="entry name" value="Alkaline Phosphatase, subunit A"/>
    <property type="match status" value="1"/>
</dbReference>
<evidence type="ECO:0000313" key="2">
    <source>
        <dbReference type="EMBL" id="MRW86144.1"/>
    </source>
</evidence>
<keyword evidence="1" id="KW-0732">Signal</keyword>
<dbReference type="CDD" id="cd16018">
    <property type="entry name" value="Enpp"/>
    <property type="match status" value="1"/>
</dbReference>
<comment type="caution">
    <text evidence="2">The sequence shown here is derived from an EMBL/GenBank/DDBJ whole genome shotgun (WGS) entry which is preliminary data.</text>
</comment>
<dbReference type="InterPro" id="IPR002591">
    <property type="entry name" value="Phosphodiest/P_Trfase"/>
</dbReference>
<evidence type="ECO:0000256" key="1">
    <source>
        <dbReference type="SAM" id="SignalP"/>
    </source>
</evidence>
<name>A0A844DEE3_9BURK</name>
<reference evidence="2 3" key="1">
    <citation type="submission" date="2019-11" db="EMBL/GenBank/DDBJ databases">
        <title>Novel species isolated from a subtropical stream in China.</title>
        <authorList>
            <person name="Lu H."/>
        </authorList>
    </citation>
    <scope>NUCLEOTIDE SEQUENCE [LARGE SCALE GENOMIC DNA]</scope>
    <source>
        <strain evidence="2 3">FT26W</strain>
    </source>
</reference>
<dbReference type="Proteomes" id="UP000439986">
    <property type="component" value="Unassembled WGS sequence"/>
</dbReference>
<dbReference type="InterPro" id="IPR017850">
    <property type="entry name" value="Alkaline_phosphatase_core_sf"/>
</dbReference>
<dbReference type="Gene3D" id="3.30.1360.180">
    <property type="match status" value="1"/>
</dbReference>
<dbReference type="EMBL" id="WKJL01000014">
    <property type="protein sequence ID" value="MRW86144.1"/>
    <property type="molecule type" value="Genomic_DNA"/>
</dbReference>
<dbReference type="AlphaFoldDB" id="A0A844DEE3"/>
<sequence length="411" mass="44106">MSVSHASGILPGMKNLLALLLALAAGAAAAQPAHPVILVSMDGFRPDYLERGVTPNLNRLAAGGARAVAMRPSFPSVTFPNHYTLVTGMRPDHHGIVDNVMNDAAISDKRFTMSNAEAVVDRRWWDQAEPVWVTAERNGIHSGTMFWPGSEAAIHGVRPTVAPKFDGKLPATARVDTLLSWLDRPVGQRFGFMTLYFDDVDHAGHEFGPAAAQTTEAVALVDQAIGRLLAGLAARHVEADIVIVSDHGMAPVSAERVIRMQTLLPEGSYEDVASGSYAAINPVPGHGEQLAAALLKPQEHMQCWRKEEIPARLAYGHNARVPAFLCLAEPGWSIVFNDKNAAKVKGGKHGYDNAAPEMEATFIAAGPSFKPGVVLPEFDNVDVYPLVMHLLDVTPLPSDGDLTPLLPALVQ</sequence>
<gene>
    <name evidence="2" type="ORF">GJ698_18900</name>
</gene>
<accession>A0A844DEE3</accession>
<keyword evidence="3" id="KW-1185">Reference proteome</keyword>
<feature type="signal peptide" evidence="1">
    <location>
        <begin position="1"/>
        <end position="30"/>
    </location>
</feature>
<dbReference type="SUPFAM" id="SSF53649">
    <property type="entry name" value="Alkaline phosphatase-like"/>
    <property type="match status" value="1"/>
</dbReference>
<organism evidence="2 3">
    <name type="scientific">Duganella aquatilis</name>
    <dbReference type="NCBI Taxonomy" id="2666082"/>
    <lineage>
        <taxon>Bacteria</taxon>
        <taxon>Pseudomonadati</taxon>
        <taxon>Pseudomonadota</taxon>
        <taxon>Betaproteobacteria</taxon>
        <taxon>Burkholderiales</taxon>
        <taxon>Oxalobacteraceae</taxon>
        <taxon>Telluria group</taxon>
        <taxon>Duganella</taxon>
    </lineage>
</organism>
<evidence type="ECO:0000313" key="3">
    <source>
        <dbReference type="Proteomes" id="UP000439986"/>
    </source>
</evidence>
<dbReference type="Pfam" id="PF01663">
    <property type="entry name" value="Phosphodiest"/>
    <property type="match status" value="1"/>
</dbReference>
<feature type="chain" id="PRO_5032633567" evidence="1">
    <location>
        <begin position="31"/>
        <end position="411"/>
    </location>
</feature>
<dbReference type="PANTHER" id="PTHR10151">
    <property type="entry name" value="ECTONUCLEOTIDE PYROPHOSPHATASE/PHOSPHODIESTERASE"/>
    <property type="match status" value="1"/>
</dbReference>
<dbReference type="GO" id="GO:0016787">
    <property type="term" value="F:hydrolase activity"/>
    <property type="evidence" value="ECO:0007669"/>
    <property type="project" value="UniProtKB-ARBA"/>
</dbReference>
<protein>
    <submittedName>
        <fullName evidence="2">Alkaline phosphatase family protein</fullName>
    </submittedName>
</protein>
<dbReference type="PANTHER" id="PTHR10151:SF120">
    <property type="entry name" value="BIS(5'-ADENOSYL)-TRIPHOSPHATASE"/>
    <property type="match status" value="1"/>
</dbReference>